<keyword evidence="2" id="KW-1185">Reference proteome</keyword>
<reference evidence="1 2" key="1">
    <citation type="journal article" date="2020" name="Phytopathology">
        <title>Genome Sequence Resources of Colletotrichum truncatum, C. plurivorum, C. musicola, and C. sojae: Four Species Pathogenic to Soybean (Glycine max).</title>
        <authorList>
            <person name="Rogerio F."/>
            <person name="Boufleur T.R."/>
            <person name="Ciampi-Guillardi M."/>
            <person name="Sukno S.A."/>
            <person name="Thon M.R."/>
            <person name="Massola Junior N.S."/>
            <person name="Baroncelli R."/>
        </authorList>
    </citation>
    <scope>NUCLEOTIDE SEQUENCE [LARGE SCALE GENOMIC DNA]</scope>
    <source>
        <strain evidence="1 2">CMES1059</strain>
    </source>
</reference>
<name>A0ACC3YNY9_COLTU</name>
<dbReference type="EMBL" id="VUJX02000007">
    <property type="protein sequence ID" value="KAL0933581.1"/>
    <property type="molecule type" value="Genomic_DNA"/>
</dbReference>
<protein>
    <submittedName>
        <fullName evidence="1">Oxidoreductase</fullName>
    </submittedName>
</protein>
<organism evidence="1 2">
    <name type="scientific">Colletotrichum truncatum</name>
    <name type="common">Anthracnose fungus</name>
    <name type="synonym">Colletotrichum capsici</name>
    <dbReference type="NCBI Taxonomy" id="5467"/>
    <lineage>
        <taxon>Eukaryota</taxon>
        <taxon>Fungi</taxon>
        <taxon>Dikarya</taxon>
        <taxon>Ascomycota</taxon>
        <taxon>Pezizomycotina</taxon>
        <taxon>Sordariomycetes</taxon>
        <taxon>Hypocreomycetidae</taxon>
        <taxon>Glomerellales</taxon>
        <taxon>Glomerellaceae</taxon>
        <taxon>Colletotrichum</taxon>
        <taxon>Colletotrichum truncatum species complex</taxon>
    </lineage>
</organism>
<evidence type="ECO:0000313" key="1">
    <source>
        <dbReference type="EMBL" id="KAL0933581.1"/>
    </source>
</evidence>
<sequence length="301" mass="32452">MSSIKNVALAGATGSLGSLVVKHVIASGLFNVTILKRAGSTTTYPDSADVKFVEVDYDSQESLQAALTGQDAVISTLPDRAIESQIPLIDAAVTTGVKRFLPSMFGCDLTNPNARKIPVFVPKAKIEDYLKSKAKESGLTYTFIYTGAFLDWGIQKKFLVDLSSSTPRVIDGGDLTFSTTSLSTIADAIVGVLSHPAETENRALRVHDLVTTQNKILALAREAHPTKKWDPVSVSLDQLTAAAEANIAQGIFDHETVVAFLYRGLLDPAYETTFKTTDNKLLGIKSKGEDFIVKTVKDLLN</sequence>
<comment type="caution">
    <text evidence="1">The sequence shown here is derived from an EMBL/GenBank/DDBJ whole genome shotgun (WGS) entry which is preliminary data.</text>
</comment>
<proteinExistence type="predicted"/>
<dbReference type="Proteomes" id="UP000805649">
    <property type="component" value="Unassembled WGS sequence"/>
</dbReference>
<gene>
    <name evidence="1" type="ORF">CTRU02_210380</name>
</gene>
<evidence type="ECO:0000313" key="2">
    <source>
        <dbReference type="Proteomes" id="UP000805649"/>
    </source>
</evidence>
<accession>A0ACC3YNY9</accession>